<feature type="domain" description="Gfo/Idh/MocA-like oxidoreductase N-terminal" evidence="3">
    <location>
        <begin position="1"/>
        <end position="118"/>
    </location>
</feature>
<keyword evidence="2" id="KW-0560">Oxidoreductase</keyword>
<name>A0ABW6KPC8_9ACTN</name>
<dbReference type="RefSeq" id="WP_388345235.1">
    <property type="nucleotide sequence ID" value="NZ_JBIAFJ010000005.1"/>
</dbReference>
<dbReference type="Proteomes" id="UP001601197">
    <property type="component" value="Unassembled WGS sequence"/>
</dbReference>
<dbReference type="Gene3D" id="3.30.360.10">
    <property type="entry name" value="Dihydrodipicolinate Reductase, domain 2"/>
    <property type="match status" value="1"/>
</dbReference>
<sequence length="334" mass="35002">MRIGILGLGRIGAFHAETLSKLDAVESLVVADPFADAARAAAERFGAQVADSPEAVLAAGVDGIVVAAATDAHPALILAAVEAGVPVFCEKPVARTMAEGVEVLKAVQAGDVPVQIGYNRRFDAGFVAARAAVRAGELGALHTVRSTTLDPAPPPAAYVAASGGIFRDCSVHDFDIIRWVTGREVTEVYAVGGNRGAGYIAEAGDADTTGAVLTLDDGTIAVVSNSRHNARGYDVRMELHGFEDSIAVGLDDKLPLRSVEPGVTFPAGTPHDFFMDRFTDAYRAELTAFTEVVAGRLPSPCTVADALEAGWIAEACTLSLREHRPVRVEEVRID</sequence>
<dbReference type="Pfam" id="PF22725">
    <property type="entry name" value="GFO_IDH_MocA_C3"/>
    <property type="match status" value="1"/>
</dbReference>
<proteinExistence type="inferred from homology"/>
<evidence type="ECO:0000256" key="2">
    <source>
        <dbReference type="ARBA" id="ARBA00023002"/>
    </source>
</evidence>
<accession>A0ABW6KPC8</accession>
<feature type="domain" description="GFO/IDH/MocA-like oxidoreductase" evidence="4">
    <location>
        <begin position="126"/>
        <end position="246"/>
    </location>
</feature>
<evidence type="ECO:0000313" key="6">
    <source>
        <dbReference type="Proteomes" id="UP001601197"/>
    </source>
</evidence>
<evidence type="ECO:0000313" key="5">
    <source>
        <dbReference type="EMBL" id="MFE9169751.1"/>
    </source>
</evidence>
<evidence type="ECO:0000259" key="4">
    <source>
        <dbReference type="Pfam" id="PF22725"/>
    </source>
</evidence>
<dbReference type="Gene3D" id="3.40.50.720">
    <property type="entry name" value="NAD(P)-binding Rossmann-like Domain"/>
    <property type="match status" value="1"/>
</dbReference>
<comment type="caution">
    <text evidence="5">The sequence shown here is derived from an EMBL/GenBank/DDBJ whole genome shotgun (WGS) entry which is preliminary data.</text>
</comment>
<dbReference type="InterPro" id="IPR055170">
    <property type="entry name" value="GFO_IDH_MocA-like_dom"/>
</dbReference>
<comment type="similarity">
    <text evidence="1">Belongs to the Gfo/Idh/MocA family.</text>
</comment>
<dbReference type="EMBL" id="JBIAFJ010000005">
    <property type="protein sequence ID" value="MFE9169751.1"/>
    <property type="molecule type" value="Genomic_DNA"/>
</dbReference>
<dbReference type="Pfam" id="PF01408">
    <property type="entry name" value="GFO_IDH_MocA"/>
    <property type="match status" value="1"/>
</dbReference>
<dbReference type="SUPFAM" id="SSF51735">
    <property type="entry name" value="NAD(P)-binding Rossmann-fold domains"/>
    <property type="match status" value="1"/>
</dbReference>
<protein>
    <submittedName>
        <fullName evidence="5">Gfo/Idh/MocA family oxidoreductase</fullName>
    </submittedName>
</protein>
<reference evidence="5 6" key="1">
    <citation type="submission" date="2024-10" db="EMBL/GenBank/DDBJ databases">
        <title>The Natural Products Discovery Center: Release of the First 8490 Sequenced Strains for Exploring Actinobacteria Biosynthetic Diversity.</title>
        <authorList>
            <person name="Kalkreuter E."/>
            <person name="Kautsar S.A."/>
            <person name="Yang D."/>
            <person name="Bader C.D."/>
            <person name="Teijaro C.N."/>
            <person name="Fluegel L."/>
            <person name="Davis C.M."/>
            <person name="Simpson J.R."/>
            <person name="Lauterbach L."/>
            <person name="Steele A.D."/>
            <person name="Gui C."/>
            <person name="Meng S."/>
            <person name="Li G."/>
            <person name="Viehrig K."/>
            <person name="Ye F."/>
            <person name="Su P."/>
            <person name="Kiefer A.F."/>
            <person name="Nichols A."/>
            <person name="Cepeda A.J."/>
            <person name="Yan W."/>
            <person name="Fan B."/>
            <person name="Jiang Y."/>
            <person name="Adhikari A."/>
            <person name="Zheng C.-J."/>
            <person name="Schuster L."/>
            <person name="Cowan T.M."/>
            <person name="Smanski M.J."/>
            <person name="Chevrette M.G."/>
            <person name="De Carvalho L.P.S."/>
            <person name="Shen B."/>
        </authorList>
    </citation>
    <scope>NUCLEOTIDE SEQUENCE [LARGE SCALE GENOMIC DNA]</scope>
    <source>
        <strain evidence="5 6">NPDC007147</strain>
    </source>
</reference>
<evidence type="ECO:0000259" key="3">
    <source>
        <dbReference type="Pfam" id="PF01408"/>
    </source>
</evidence>
<evidence type="ECO:0000256" key="1">
    <source>
        <dbReference type="ARBA" id="ARBA00010928"/>
    </source>
</evidence>
<dbReference type="InterPro" id="IPR036291">
    <property type="entry name" value="NAD(P)-bd_dom_sf"/>
</dbReference>
<dbReference type="PANTHER" id="PTHR42840">
    <property type="entry name" value="NAD(P)-BINDING ROSSMANN-FOLD SUPERFAMILY PROTEIN-RELATED"/>
    <property type="match status" value="1"/>
</dbReference>
<dbReference type="SUPFAM" id="SSF55347">
    <property type="entry name" value="Glyceraldehyde-3-phosphate dehydrogenase-like, C-terminal domain"/>
    <property type="match status" value="1"/>
</dbReference>
<organism evidence="5 6">
    <name type="scientific">Streptomyces kebangsaanensis</name>
    <dbReference type="NCBI Taxonomy" id="864058"/>
    <lineage>
        <taxon>Bacteria</taxon>
        <taxon>Bacillati</taxon>
        <taxon>Actinomycetota</taxon>
        <taxon>Actinomycetes</taxon>
        <taxon>Kitasatosporales</taxon>
        <taxon>Streptomycetaceae</taxon>
        <taxon>Streptomyces</taxon>
    </lineage>
</organism>
<keyword evidence="6" id="KW-1185">Reference proteome</keyword>
<gene>
    <name evidence="5" type="ORF">ACFYNZ_09520</name>
</gene>
<dbReference type="InterPro" id="IPR000683">
    <property type="entry name" value="Gfo/Idh/MocA-like_OxRdtase_N"/>
</dbReference>
<dbReference type="PANTHER" id="PTHR42840:SF3">
    <property type="entry name" value="BINDING ROSSMANN FOLD OXIDOREDUCTASE, PUTATIVE (AFU_ORTHOLOGUE AFUA_2G10240)-RELATED"/>
    <property type="match status" value="1"/>
</dbReference>